<evidence type="ECO:0000256" key="1">
    <source>
        <dbReference type="ARBA" id="ARBA00001638"/>
    </source>
</evidence>
<comment type="cofactor">
    <cofactor evidence="3">
        <name>Co(2+)</name>
        <dbReference type="ChEBI" id="CHEBI:48828"/>
    </cofactor>
</comment>
<keyword evidence="10" id="KW-1185">Reference proteome</keyword>
<dbReference type="InterPro" id="IPR039356">
    <property type="entry name" value="YfbR/HDDC2"/>
</dbReference>
<evidence type="ECO:0000256" key="7">
    <source>
        <dbReference type="ARBA" id="ARBA00022801"/>
    </source>
</evidence>
<dbReference type="Proteomes" id="UP001516588">
    <property type="component" value="Unassembled WGS sequence"/>
</dbReference>
<evidence type="ECO:0000256" key="4">
    <source>
        <dbReference type="ARBA" id="ARBA00011738"/>
    </source>
</evidence>
<name>A0ABR9QVJ4_9FIRM</name>
<dbReference type="PANTHER" id="PTHR11845:SF13">
    <property type="entry name" value="5'-DEOXYNUCLEOTIDASE HDDC2"/>
    <property type="match status" value="1"/>
</dbReference>
<evidence type="ECO:0000259" key="8">
    <source>
        <dbReference type="SMART" id="SM00471"/>
    </source>
</evidence>
<comment type="subunit">
    <text evidence="4">Homodimer.</text>
</comment>
<dbReference type="PANTHER" id="PTHR11845">
    <property type="entry name" value="5'-DEOXYNUCLEOTIDASE HDDC2"/>
    <property type="match status" value="1"/>
</dbReference>
<dbReference type="RefSeq" id="WP_226384570.1">
    <property type="nucleotide sequence ID" value="NZ_JADCKA010000001.1"/>
</dbReference>
<dbReference type="InterPro" id="IPR006674">
    <property type="entry name" value="HD_domain"/>
</dbReference>
<comment type="caution">
    <text evidence="9">The sequence shown here is derived from an EMBL/GenBank/DDBJ whole genome shotgun (WGS) entry which is preliminary data.</text>
</comment>
<keyword evidence="6" id="KW-0479">Metal-binding</keyword>
<dbReference type="Gene3D" id="1.10.3210.10">
    <property type="entry name" value="Hypothetical protein af1432"/>
    <property type="match status" value="1"/>
</dbReference>
<dbReference type="EMBL" id="JADCKA010000001">
    <property type="protein sequence ID" value="MBE5034908.1"/>
    <property type="molecule type" value="Genomic_DNA"/>
</dbReference>
<comment type="cofactor">
    <cofactor evidence="2">
        <name>Mn(2+)</name>
        <dbReference type="ChEBI" id="CHEBI:29035"/>
    </cofactor>
</comment>
<reference evidence="9 10" key="1">
    <citation type="submission" date="2020-10" db="EMBL/GenBank/DDBJ databases">
        <title>ChiBAC.</title>
        <authorList>
            <person name="Zenner C."/>
            <person name="Hitch T.C.A."/>
            <person name="Clavel T."/>
        </authorList>
    </citation>
    <scope>NUCLEOTIDE SEQUENCE [LARGE SCALE GENOMIC DNA]</scope>
    <source>
        <strain evidence="9 10">DSM 108706</strain>
    </source>
</reference>
<dbReference type="Pfam" id="PF13023">
    <property type="entry name" value="HD_3"/>
    <property type="match status" value="1"/>
</dbReference>
<sequence length="196" mass="22774">MDDRIKRQLEFSLEIDKVKNIFRQTHLSGGGRQENDAEHSWHMAVMAYLLKEYANEQVDIAKVMIMCLIHDIIEIDAGDTYAYDEDALSTQKEREDAAKERIFSILPQDQKKELIALFDEFEAYESPEAKFAHALDNLQPLLLNDSNNGGDWREHCVTSTQIYKRHNKTKQGSEKLFEISDQIIRNNIKKGNLKEE</sequence>
<comment type="catalytic activity">
    <reaction evidence="1">
        <text>a 2'-deoxyribonucleoside 5'-phosphate + H2O = a 2'-deoxyribonucleoside + phosphate</text>
        <dbReference type="Rhea" id="RHEA:36167"/>
        <dbReference type="ChEBI" id="CHEBI:15377"/>
        <dbReference type="ChEBI" id="CHEBI:18274"/>
        <dbReference type="ChEBI" id="CHEBI:43474"/>
        <dbReference type="ChEBI" id="CHEBI:65317"/>
        <dbReference type="EC" id="3.1.3.89"/>
    </reaction>
</comment>
<dbReference type="SMART" id="SM00471">
    <property type="entry name" value="HDc"/>
    <property type="match status" value="1"/>
</dbReference>
<protein>
    <recommendedName>
        <fullName evidence="5">5'-deoxynucleotidase</fullName>
        <ecNumber evidence="5">3.1.3.89</ecNumber>
    </recommendedName>
</protein>
<dbReference type="EC" id="3.1.3.89" evidence="5"/>
<dbReference type="InterPro" id="IPR003607">
    <property type="entry name" value="HD/PDEase_dom"/>
</dbReference>
<evidence type="ECO:0000256" key="5">
    <source>
        <dbReference type="ARBA" id="ARBA00012964"/>
    </source>
</evidence>
<evidence type="ECO:0000256" key="3">
    <source>
        <dbReference type="ARBA" id="ARBA00001941"/>
    </source>
</evidence>
<proteinExistence type="predicted"/>
<evidence type="ECO:0000256" key="2">
    <source>
        <dbReference type="ARBA" id="ARBA00001936"/>
    </source>
</evidence>
<keyword evidence="7" id="KW-0378">Hydrolase</keyword>
<evidence type="ECO:0000313" key="10">
    <source>
        <dbReference type="Proteomes" id="UP001516588"/>
    </source>
</evidence>
<feature type="domain" description="HD/PDEase" evidence="8">
    <location>
        <begin position="32"/>
        <end position="150"/>
    </location>
</feature>
<gene>
    <name evidence="9" type="ORF">INF20_01280</name>
</gene>
<accession>A0ABR9QVJ4</accession>
<dbReference type="SUPFAM" id="SSF109604">
    <property type="entry name" value="HD-domain/PDEase-like"/>
    <property type="match status" value="1"/>
</dbReference>
<organism evidence="9 10">
    <name type="scientific">Gallibacter intestinalis</name>
    <dbReference type="NCBI Taxonomy" id="2779356"/>
    <lineage>
        <taxon>Bacteria</taxon>
        <taxon>Bacillati</taxon>
        <taxon>Bacillota</taxon>
        <taxon>Clostridia</taxon>
        <taxon>Eubacteriales</taxon>
        <taxon>Eubacteriaceae</taxon>
        <taxon>Gallibacter</taxon>
    </lineage>
</organism>
<evidence type="ECO:0000313" key="9">
    <source>
        <dbReference type="EMBL" id="MBE5034908.1"/>
    </source>
</evidence>
<evidence type="ECO:0000256" key="6">
    <source>
        <dbReference type="ARBA" id="ARBA00022723"/>
    </source>
</evidence>